<dbReference type="GO" id="GO:0016020">
    <property type="term" value="C:membrane"/>
    <property type="evidence" value="ECO:0007669"/>
    <property type="project" value="UniProtKB-SubCell"/>
</dbReference>
<comment type="caution">
    <text evidence="5">The sequence shown here is derived from an EMBL/GenBank/DDBJ whole genome shotgun (WGS) entry which is preliminary data.</text>
</comment>
<evidence type="ECO:0000256" key="1">
    <source>
        <dbReference type="ARBA" id="ARBA00004141"/>
    </source>
</evidence>
<keyword evidence="3 5" id="KW-0812">Transmembrane</keyword>
<feature type="transmembrane region" description="Helical" evidence="3">
    <location>
        <begin position="202"/>
        <end position="221"/>
    </location>
</feature>
<keyword evidence="3" id="KW-0472">Membrane</keyword>
<evidence type="ECO:0000256" key="3">
    <source>
        <dbReference type="SAM" id="Phobius"/>
    </source>
</evidence>
<dbReference type="Gene3D" id="1.20.1250.20">
    <property type="entry name" value="MFS general substrate transporter like domains"/>
    <property type="match status" value="1"/>
</dbReference>
<protein>
    <submittedName>
        <fullName evidence="5">12 TM domain-containing transmembrane protein</fullName>
    </submittedName>
</protein>
<dbReference type="Proteomes" id="UP001431209">
    <property type="component" value="Unassembled WGS sequence"/>
</dbReference>
<dbReference type="PANTHER" id="PTHR23524:SF1">
    <property type="entry name" value="MRH DOMAIN-CONTAINING PROTEIN-RELATED"/>
    <property type="match status" value="1"/>
</dbReference>
<feature type="region of interest" description="Disordered" evidence="2">
    <location>
        <begin position="1"/>
        <end position="48"/>
    </location>
</feature>
<dbReference type="InterPro" id="IPR020846">
    <property type="entry name" value="MFS_dom"/>
</dbReference>
<reference evidence="5 6" key="1">
    <citation type="submission" date="2024-03" db="EMBL/GenBank/DDBJ databases">
        <title>The Acrasis kona genome and developmental transcriptomes reveal deep origins of eukaryotic multicellular pathways.</title>
        <authorList>
            <person name="Sheikh S."/>
            <person name="Fu C.-J."/>
            <person name="Brown M.W."/>
            <person name="Baldauf S.L."/>
        </authorList>
    </citation>
    <scope>NUCLEOTIDE SEQUENCE [LARGE SCALE GENOMIC DNA]</scope>
    <source>
        <strain evidence="5 6">ATCC MYA-3509</strain>
    </source>
</reference>
<accession>A0AAW2Z5G2</accession>
<feature type="transmembrane region" description="Helical" evidence="3">
    <location>
        <begin position="466"/>
        <end position="486"/>
    </location>
</feature>
<feature type="transmembrane region" description="Helical" evidence="3">
    <location>
        <begin position="437"/>
        <end position="460"/>
    </location>
</feature>
<organism evidence="5 6">
    <name type="scientific">Acrasis kona</name>
    <dbReference type="NCBI Taxonomy" id="1008807"/>
    <lineage>
        <taxon>Eukaryota</taxon>
        <taxon>Discoba</taxon>
        <taxon>Heterolobosea</taxon>
        <taxon>Tetramitia</taxon>
        <taxon>Eutetramitia</taxon>
        <taxon>Acrasidae</taxon>
        <taxon>Acrasis</taxon>
    </lineage>
</organism>
<feature type="transmembrane region" description="Helical" evidence="3">
    <location>
        <begin position="117"/>
        <end position="134"/>
    </location>
</feature>
<dbReference type="Pfam" id="PF07690">
    <property type="entry name" value="MFS_1"/>
    <property type="match status" value="1"/>
</dbReference>
<dbReference type="GO" id="GO:0022857">
    <property type="term" value="F:transmembrane transporter activity"/>
    <property type="evidence" value="ECO:0007669"/>
    <property type="project" value="InterPro"/>
</dbReference>
<dbReference type="PROSITE" id="PS50850">
    <property type="entry name" value="MFS"/>
    <property type="match status" value="1"/>
</dbReference>
<dbReference type="InterPro" id="IPR011701">
    <property type="entry name" value="MFS"/>
</dbReference>
<gene>
    <name evidence="5" type="ORF">AKO1_003529</name>
</gene>
<feature type="domain" description="Major facilitator superfamily (MFS) profile" evidence="4">
    <location>
        <begin position="72"/>
        <end position="493"/>
    </location>
</feature>
<dbReference type="InterPro" id="IPR036259">
    <property type="entry name" value="MFS_trans_sf"/>
</dbReference>
<evidence type="ECO:0000259" key="4">
    <source>
        <dbReference type="PROSITE" id="PS50850"/>
    </source>
</evidence>
<name>A0AAW2Z5G2_9EUKA</name>
<keyword evidence="3" id="KW-1133">Transmembrane helix</keyword>
<feature type="transmembrane region" description="Helical" evidence="3">
    <location>
        <begin position="73"/>
        <end position="97"/>
    </location>
</feature>
<sequence>MSSGNDLEVELHERSHEDDENDMTDDNVRKSLEFNPDHHQHNPVDQEQNEEVAHKKFIWLIGLRPDIKHRNMLVLILDACILMSVSIFVSAISHFLLETFLSVPKSEQSKVVGDLTFYTELILILFAWMFGVLSDKLGTRKPLIVVGCVVMSICVGCLPVAKTILVLTLIRIMFGVGASLSFGMLAASIADYTVTRDRGKSMAVFGVFVGVGSVLGLFVYLSIPNWLITLFNISDKQSGFITFSIMACIALSMAVANLLLLHRGIRKQTNSDTSIDGRQDDDVEERSFSTIFIDGFKCAVTIPDVLLSYCGMFVGRGDATIISTFVSLWVSQEMLADGFPESQGLTRAGIAAGCAQGFVLIASPFFGFVIDRFDRVLTLAAVSMLAGVGYMSVFFLPKITSNWSFLSLAIIGTGECGVFLVSATMGSQAAPKRSRGAIIGLSNVFGNVGVLFISKVGGYIYSFNPAYPFIMVGFLNLVLTGICVVVKFVSHFRSMQGAVGQQ</sequence>
<evidence type="ECO:0000256" key="2">
    <source>
        <dbReference type="SAM" id="MobiDB-lite"/>
    </source>
</evidence>
<feature type="transmembrane region" description="Helical" evidence="3">
    <location>
        <begin position="403"/>
        <end position="425"/>
    </location>
</feature>
<evidence type="ECO:0000313" key="5">
    <source>
        <dbReference type="EMBL" id="KAL0484700.1"/>
    </source>
</evidence>
<feature type="transmembrane region" description="Helical" evidence="3">
    <location>
        <begin position="167"/>
        <end position="190"/>
    </location>
</feature>
<evidence type="ECO:0000313" key="6">
    <source>
        <dbReference type="Proteomes" id="UP001431209"/>
    </source>
</evidence>
<feature type="transmembrane region" description="Helical" evidence="3">
    <location>
        <begin position="350"/>
        <end position="369"/>
    </location>
</feature>
<feature type="transmembrane region" description="Helical" evidence="3">
    <location>
        <begin position="241"/>
        <end position="261"/>
    </location>
</feature>
<feature type="transmembrane region" description="Helical" evidence="3">
    <location>
        <begin position="143"/>
        <end position="161"/>
    </location>
</feature>
<feature type="transmembrane region" description="Helical" evidence="3">
    <location>
        <begin position="306"/>
        <end position="330"/>
    </location>
</feature>
<keyword evidence="6" id="KW-1185">Reference proteome</keyword>
<comment type="subcellular location">
    <subcellularLocation>
        <location evidence="1">Membrane</location>
        <topology evidence="1">Multi-pass membrane protein</topology>
    </subcellularLocation>
</comment>
<dbReference type="PANTHER" id="PTHR23524">
    <property type="entry name" value="TRANSPORTER, PUTATIVE (AFU_ORTHOLOGUE AFUA_8G04850)-RELATED"/>
    <property type="match status" value="1"/>
</dbReference>
<dbReference type="AlphaFoldDB" id="A0AAW2Z5G2"/>
<dbReference type="SUPFAM" id="SSF103473">
    <property type="entry name" value="MFS general substrate transporter"/>
    <property type="match status" value="1"/>
</dbReference>
<dbReference type="EMBL" id="JAOPGA020001065">
    <property type="protein sequence ID" value="KAL0484700.1"/>
    <property type="molecule type" value="Genomic_DNA"/>
</dbReference>
<feature type="compositionally biased region" description="Basic and acidic residues" evidence="2">
    <location>
        <begin position="26"/>
        <end position="44"/>
    </location>
</feature>
<feature type="transmembrane region" description="Helical" evidence="3">
    <location>
        <begin position="376"/>
        <end position="397"/>
    </location>
</feature>
<proteinExistence type="predicted"/>